<dbReference type="SUPFAM" id="SSF144232">
    <property type="entry name" value="HIT/MYND zinc finger-like"/>
    <property type="match status" value="1"/>
</dbReference>
<proteinExistence type="predicted"/>
<evidence type="ECO:0000256" key="1">
    <source>
        <dbReference type="ARBA" id="ARBA00022723"/>
    </source>
</evidence>
<evidence type="ECO:0000256" key="4">
    <source>
        <dbReference type="PROSITE-ProRule" id="PRU00134"/>
    </source>
</evidence>
<keyword evidence="3" id="KW-0862">Zinc</keyword>
<dbReference type="EMBL" id="JANBVN010000072">
    <property type="protein sequence ID" value="KAJ9150184.1"/>
    <property type="molecule type" value="Genomic_DNA"/>
</dbReference>
<accession>A0AA38VGL6</accession>
<dbReference type="AlphaFoldDB" id="A0AA38VGL6"/>
<comment type="caution">
    <text evidence="6">The sequence shown here is derived from an EMBL/GenBank/DDBJ whole genome shotgun (WGS) entry which is preliminary data.</text>
</comment>
<organism evidence="6 7">
    <name type="scientific">Coniochaeta hoffmannii</name>
    <dbReference type="NCBI Taxonomy" id="91930"/>
    <lineage>
        <taxon>Eukaryota</taxon>
        <taxon>Fungi</taxon>
        <taxon>Dikarya</taxon>
        <taxon>Ascomycota</taxon>
        <taxon>Pezizomycotina</taxon>
        <taxon>Sordariomycetes</taxon>
        <taxon>Sordariomycetidae</taxon>
        <taxon>Coniochaetales</taxon>
        <taxon>Coniochaetaceae</taxon>
        <taxon>Coniochaeta</taxon>
    </lineage>
</organism>
<protein>
    <recommendedName>
        <fullName evidence="5">MYND-type domain-containing protein</fullName>
    </recommendedName>
</protein>
<dbReference type="Gene3D" id="6.10.140.2220">
    <property type="match status" value="1"/>
</dbReference>
<dbReference type="GO" id="GO:0008270">
    <property type="term" value="F:zinc ion binding"/>
    <property type="evidence" value="ECO:0007669"/>
    <property type="project" value="UniProtKB-KW"/>
</dbReference>
<evidence type="ECO:0000256" key="2">
    <source>
        <dbReference type="ARBA" id="ARBA00022771"/>
    </source>
</evidence>
<evidence type="ECO:0000313" key="7">
    <source>
        <dbReference type="Proteomes" id="UP001174691"/>
    </source>
</evidence>
<name>A0AA38VGL6_9PEZI</name>
<evidence type="ECO:0000256" key="3">
    <source>
        <dbReference type="ARBA" id="ARBA00022833"/>
    </source>
</evidence>
<dbReference type="Pfam" id="PF01753">
    <property type="entry name" value="zf-MYND"/>
    <property type="match status" value="1"/>
</dbReference>
<evidence type="ECO:0000313" key="6">
    <source>
        <dbReference type="EMBL" id="KAJ9150184.1"/>
    </source>
</evidence>
<dbReference type="Proteomes" id="UP001174691">
    <property type="component" value="Unassembled WGS sequence"/>
</dbReference>
<feature type="domain" description="MYND-type" evidence="5">
    <location>
        <begin position="85"/>
        <end position="137"/>
    </location>
</feature>
<evidence type="ECO:0000259" key="5">
    <source>
        <dbReference type="PROSITE" id="PS50865"/>
    </source>
</evidence>
<keyword evidence="2 4" id="KW-0863">Zinc-finger</keyword>
<keyword evidence="1" id="KW-0479">Metal-binding</keyword>
<dbReference type="InterPro" id="IPR002893">
    <property type="entry name" value="Znf_MYND"/>
</dbReference>
<dbReference type="PROSITE" id="PS50865">
    <property type="entry name" value="ZF_MYND_2"/>
    <property type="match status" value="1"/>
</dbReference>
<keyword evidence="7" id="KW-1185">Reference proteome</keyword>
<gene>
    <name evidence="6" type="ORF">NKR19_g5333</name>
</gene>
<sequence>MDQILNDSALQLVKTAAEASYGNFAKGAAAVYDHLAAYALSTDIDPADQSTNATQLRYIRWVAEGRNDASSPFGLPDTGEPILRCAGCGATSETSQLRGCTGCRLTVGDTLNEGPFTAWYCGKACQARNWSHHKQGCREARALVRAVSVFNEIFRHFLTITYHSRFTIKSISVVQGLVVAATDPVSSGPEYTVGTVEEGDGFSSTTLTFSPAPDHTTKCPVHTYCNAPANEARSLLEALIRPACESIRRVIFDAKNMSRPVQIASQHFNEFSALNAHEVLKITLPGGAQFAVDFTGLQMGWRDTIVPWETYQRRHVHRIHVDVTANPGLGDDTDAVQTDAIIYPIEAMALGIKDERQTRLMETVVANSIIPLFDWKDNAGERITLDTECTPPTLTLKEALHYPEADFHHVKAGAVNLAKHKLDTLADAMEAEVSREQEK</sequence>
<reference evidence="6" key="1">
    <citation type="submission" date="2022-07" db="EMBL/GenBank/DDBJ databases">
        <title>Fungi with potential for degradation of polypropylene.</title>
        <authorList>
            <person name="Gostincar C."/>
        </authorList>
    </citation>
    <scope>NUCLEOTIDE SEQUENCE</scope>
    <source>
        <strain evidence="6">EXF-13287</strain>
    </source>
</reference>